<evidence type="ECO:0000256" key="1">
    <source>
        <dbReference type="SAM" id="MobiDB-lite"/>
    </source>
</evidence>
<dbReference type="EMBL" id="JASCZI010272451">
    <property type="protein sequence ID" value="MED6222285.1"/>
    <property type="molecule type" value="Genomic_DNA"/>
</dbReference>
<keyword evidence="5" id="KW-1185">Reference proteome</keyword>
<name>A0ABU6ZK16_9FABA</name>
<evidence type="ECO:0000256" key="2">
    <source>
        <dbReference type="SAM" id="Phobius"/>
    </source>
</evidence>
<feature type="compositionally biased region" description="Low complexity" evidence="1">
    <location>
        <begin position="359"/>
        <end position="369"/>
    </location>
</feature>
<evidence type="ECO:0000313" key="4">
    <source>
        <dbReference type="EMBL" id="MED6222285.1"/>
    </source>
</evidence>
<keyword evidence="2" id="KW-0812">Transmembrane</keyword>
<accession>A0ABU6ZK16</accession>
<keyword evidence="2" id="KW-0472">Membrane</keyword>
<dbReference type="InterPro" id="IPR046796">
    <property type="entry name" value="Transposase_32_dom"/>
</dbReference>
<organism evidence="4 5">
    <name type="scientific">Stylosanthes scabra</name>
    <dbReference type="NCBI Taxonomy" id="79078"/>
    <lineage>
        <taxon>Eukaryota</taxon>
        <taxon>Viridiplantae</taxon>
        <taxon>Streptophyta</taxon>
        <taxon>Embryophyta</taxon>
        <taxon>Tracheophyta</taxon>
        <taxon>Spermatophyta</taxon>
        <taxon>Magnoliopsida</taxon>
        <taxon>eudicotyledons</taxon>
        <taxon>Gunneridae</taxon>
        <taxon>Pentapetalae</taxon>
        <taxon>rosids</taxon>
        <taxon>fabids</taxon>
        <taxon>Fabales</taxon>
        <taxon>Fabaceae</taxon>
        <taxon>Papilionoideae</taxon>
        <taxon>50 kb inversion clade</taxon>
        <taxon>dalbergioids sensu lato</taxon>
        <taxon>Dalbergieae</taxon>
        <taxon>Pterocarpus clade</taxon>
        <taxon>Stylosanthes</taxon>
    </lineage>
</organism>
<evidence type="ECO:0000259" key="3">
    <source>
        <dbReference type="Pfam" id="PF20167"/>
    </source>
</evidence>
<keyword evidence="2" id="KW-1133">Transmembrane helix</keyword>
<feature type="compositionally biased region" description="Pro residues" evidence="1">
    <location>
        <begin position="283"/>
        <end position="299"/>
    </location>
</feature>
<feature type="region of interest" description="Disordered" evidence="1">
    <location>
        <begin position="1"/>
        <end position="37"/>
    </location>
</feature>
<comment type="caution">
    <text evidence="4">The sequence shown here is derived from an EMBL/GenBank/DDBJ whole genome shotgun (WGS) entry which is preliminary data.</text>
</comment>
<feature type="region of interest" description="Disordered" evidence="1">
    <location>
        <begin position="353"/>
        <end position="387"/>
    </location>
</feature>
<dbReference type="Pfam" id="PF20167">
    <property type="entry name" value="Transposase_32"/>
    <property type="match status" value="1"/>
</dbReference>
<feature type="domain" description="Putative plant transposon protein" evidence="3">
    <location>
        <begin position="70"/>
        <end position="251"/>
    </location>
</feature>
<sequence>MAGKGKSVARQPSTRTRGASSHRQPSQEAARYETPAQAERGELVVERKVLHERVINFRGKRDTFREHIARRGWDFMYDPTIDINMTLVWEFYANCNEKNQGEVYMRGRKIPCHLREIEGVLHLPRLEGKSGLQQTGERYDNNELDKNEVMQVIGREGATWPAVPGRLDKNLLNKDAWMWMKLVVSNIITTRHETTLGIDHILLIYALIAGMSVSLPGIMVATMNDDPVKTKKQLLPFPMFITKWATANEVPTYPGDEIFKVPKAQQFFPYGQWKTDSEVERNPTPPAPAPAPAPVPPPAARTRAPASSRSSSSQQSRDDLMRALRCNERIMRRHEQLMLMLHPDLDIFQLQQISSPEVSKQQQQAASDSNDGDSSDEDGFDEESSKE</sequence>
<feature type="transmembrane region" description="Helical" evidence="2">
    <location>
        <begin position="202"/>
        <end position="223"/>
    </location>
</feature>
<feature type="region of interest" description="Disordered" evidence="1">
    <location>
        <begin position="275"/>
        <end position="319"/>
    </location>
</feature>
<gene>
    <name evidence="4" type="ORF">PIB30_062899</name>
</gene>
<reference evidence="4 5" key="1">
    <citation type="journal article" date="2023" name="Plants (Basel)">
        <title>Bridging the Gap: Combining Genomics and Transcriptomics Approaches to Understand Stylosanthes scabra, an Orphan Legume from the Brazilian Caatinga.</title>
        <authorList>
            <person name="Ferreira-Neto J.R.C."/>
            <person name="da Silva M.D."/>
            <person name="Binneck E."/>
            <person name="de Melo N.F."/>
            <person name="da Silva R.H."/>
            <person name="de Melo A.L.T.M."/>
            <person name="Pandolfi V."/>
            <person name="Bustamante F.O."/>
            <person name="Brasileiro-Vidal A.C."/>
            <person name="Benko-Iseppon A.M."/>
        </authorList>
    </citation>
    <scope>NUCLEOTIDE SEQUENCE [LARGE SCALE GENOMIC DNA]</scope>
    <source>
        <tissue evidence="4">Leaves</tissue>
    </source>
</reference>
<protein>
    <recommendedName>
        <fullName evidence="3">Putative plant transposon protein domain-containing protein</fullName>
    </recommendedName>
</protein>
<feature type="compositionally biased region" description="Polar residues" evidence="1">
    <location>
        <begin position="10"/>
        <end position="27"/>
    </location>
</feature>
<feature type="compositionally biased region" description="Acidic residues" evidence="1">
    <location>
        <begin position="370"/>
        <end position="387"/>
    </location>
</feature>
<dbReference type="Proteomes" id="UP001341840">
    <property type="component" value="Unassembled WGS sequence"/>
</dbReference>
<proteinExistence type="predicted"/>
<feature type="compositionally biased region" description="Low complexity" evidence="1">
    <location>
        <begin position="300"/>
        <end position="315"/>
    </location>
</feature>
<evidence type="ECO:0000313" key="5">
    <source>
        <dbReference type="Proteomes" id="UP001341840"/>
    </source>
</evidence>